<dbReference type="Gene3D" id="3.40.50.12230">
    <property type="match status" value="1"/>
</dbReference>
<dbReference type="SUPFAM" id="SSF50486">
    <property type="entry name" value="FMT C-terminal domain-like"/>
    <property type="match status" value="1"/>
</dbReference>
<dbReference type="InterPro" id="IPR011034">
    <property type="entry name" value="Formyl_transferase-like_C_sf"/>
</dbReference>
<feature type="domain" description="Formyl transferase N-terminal" evidence="1">
    <location>
        <begin position="81"/>
        <end position="142"/>
    </location>
</feature>
<comment type="caution">
    <text evidence="3">The sequence shown here is derived from an EMBL/GenBank/DDBJ whole genome shotgun (WGS) entry which is preliminary data.</text>
</comment>
<keyword evidence="3" id="KW-0808">Transferase</keyword>
<evidence type="ECO:0000259" key="1">
    <source>
        <dbReference type="Pfam" id="PF00551"/>
    </source>
</evidence>
<evidence type="ECO:0000313" key="4">
    <source>
        <dbReference type="Proteomes" id="UP000609651"/>
    </source>
</evidence>
<dbReference type="Proteomes" id="UP000609651">
    <property type="component" value="Unassembled WGS sequence"/>
</dbReference>
<dbReference type="InterPro" id="IPR005793">
    <property type="entry name" value="Formyl_trans_C"/>
</dbReference>
<name>A0ABX1VGD1_9PLAN</name>
<dbReference type="InterPro" id="IPR036477">
    <property type="entry name" value="Formyl_transf_N_sf"/>
</dbReference>
<dbReference type="PANTHER" id="PTHR11138:SF5">
    <property type="entry name" value="METHIONYL-TRNA FORMYLTRANSFERASE, MITOCHONDRIAL"/>
    <property type="match status" value="1"/>
</dbReference>
<reference evidence="3 4" key="1">
    <citation type="journal article" date="2020" name="Syst. Appl. Microbiol.">
        <title>Alienimonas chondri sp. nov., a novel planctomycete isolated from the biofilm of the red alga Chondrus crispus.</title>
        <authorList>
            <person name="Vitorino I."/>
            <person name="Albuquerque L."/>
            <person name="Wiegand S."/>
            <person name="Kallscheuer N."/>
            <person name="da Costa M.S."/>
            <person name="Lobo-da-Cunha A."/>
            <person name="Jogler C."/>
            <person name="Lage O.M."/>
        </authorList>
    </citation>
    <scope>NUCLEOTIDE SEQUENCE [LARGE SCALE GENOMIC DNA]</scope>
    <source>
        <strain evidence="3 4">LzC2</strain>
    </source>
</reference>
<gene>
    <name evidence="3" type="primary">fmt_3</name>
    <name evidence="3" type="ORF">LzC2_30360</name>
</gene>
<accession>A0ABX1VGD1</accession>
<dbReference type="Pfam" id="PF00551">
    <property type="entry name" value="Formyl_trans_N"/>
    <property type="match status" value="1"/>
</dbReference>
<sequence>MKKLTVFAMTKKGRAVITAIHLKYPGMIAAVIASRDSGMAEDCYEDIRDFCGRNAIAFLDRRDSYTIATDYSLAVSWRWIIRNESSSLVVFHDSLLPRYRGFNPLVTALINGDVKVGVTALFATDEYDRGDIIAQSETAIEYPITIAEAIDAIQANYVSLGLEIADALHREEPLAASPQSEDCVTYSLWRDEDDYFIDWSASAATIRRLVDAVGFPYRGAASVLDGKVVRLLKAEALEDVKIENRTPGKVIFIRDFKPVVVCGEGLLRIEEMIDDRGVAALPLPRFRMRFGGVAERLAAADTD</sequence>
<dbReference type="RefSeq" id="WP_171188463.1">
    <property type="nucleotide sequence ID" value="NZ_WTPX01000109.1"/>
</dbReference>
<dbReference type="EC" id="2.1.2.9" evidence="3"/>
<feature type="domain" description="Formyl transferase C-terminal" evidence="2">
    <location>
        <begin position="192"/>
        <end position="272"/>
    </location>
</feature>
<dbReference type="InterPro" id="IPR002376">
    <property type="entry name" value="Formyl_transf_N"/>
</dbReference>
<proteinExistence type="predicted"/>
<organism evidence="3 4">
    <name type="scientific">Alienimonas chondri</name>
    <dbReference type="NCBI Taxonomy" id="2681879"/>
    <lineage>
        <taxon>Bacteria</taxon>
        <taxon>Pseudomonadati</taxon>
        <taxon>Planctomycetota</taxon>
        <taxon>Planctomycetia</taxon>
        <taxon>Planctomycetales</taxon>
        <taxon>Planctomycetaceae</taxon>
        <taxon>Alienimonas</taxon>
    </lineage>
</organism>
<protein>
    <submittedName>
        <fullName evidence="3">Methionyl-tRNA formyltransferase</fullName>
        <ecNumber evidence="3">2.1.2.9</ecNumber>
    </submittedName>
</protein>
<dbReference type="PANTHER" id="PTHR11138">
    <property type="entry name" value="METHIONYL-TRNA FORMYLTRANSFERASE"/>
    <property type="match status" value="1"/>
</dbReference>
<dbReference type="SUPFAM" id="SSF53328">
    <property type="entry name" value="Formyltransferase"/>
    <property type="match status" value="1"/>
</dbReference>
<keyword evidence="4" id="KW-1185">Reference proteome</keyword>
<evidence type="ECO:0000259" key="2">
    <source>
        <dbReference type="Pfam" id="PF02911"/>
    </source>
</evidence>
<dbReference type="Pfam" id="PF02911">
    <property type="entry name" value="Formyl_trans_C"/>
    <property type="match status" value="1"/>
</dbReference>
<evidence type="ECO:0000313" key="3">
    <source>
        <dbReference type="EMBL" id="NNJ26940.1"/>
    </source>
</evidence>
<dbReference type="GO" id="GO:0004479">
    <property type="term" value="F:methionyl-tRNA formyltransferase activity"/>
    <property type="evidence" value="ECO:0007669"/>
    <property type="project" value="UniProtKB-EC"/>
</dbReference>
<dbReference type="EMBL" id="WTPX01000109">
    <property type="protein sequence ID" value="NNJ26940.1"/>
    <property type="molecule type" value="Genomic_DNA"/>
</dbReference>